<dbReference type="RefSeq" id="WP_249296855.1">
    <property type="nucleotide sequence ID" value="NZ_JACRSX010000001.1"/>
</dbReference>
<evidence type="ECO:0000313" key="2">
    <source>
        <dbReference type="EMBL" id="MBC8561068.1"/>
    </source>
</evidence>
<evidence type="ECO:0000256" key="1">
    <source>
        <dbReference type="SAM" id="MobiDB-lite"/>
    </source>
</evidence>
<comment type="caution">
    <text evidence="2">The sequence shown here is derived from an EMBL/GenBank/DDBJ whole genome shotgun (WGS) entry which is preliminary data.</text>
</comment>
<organism evidence="2 3">
    <name type="scientific">Jutongia huaianensis</name>
    <dbReference type="NCBI Taxonomy" id="2763668"/>
    <lineage>
        <taxon>Bacteria</taxon>
        <taxon>Bacillati</taxon>
        <taxon>Bacillota</taxon>
        <taxon>Clostridia</taxon>
        <taxon>Lachnospirales</taxon>
        <taxon>Lachnospiraceae</taxon>
        <taxon>Jutongia</taxon>
    </lineage>
</organism>
<sequence>MFGKKKNTDGKKNYDLTYENLAIPEIHTHEAEEPVGQEQKETDQKPEVVYDSVAIPEVHIRKKK</sequence>
<feature type="compositionally biased region" description="Basic and acidic residues" evidence="1">
    <location>
        <begin position="26"/>
        <end position="48"/>
    </location>
</feature>
<keyword evidence="3" id="KW-1185">Reference proteome</keyword>
<evidence type="ECO:0000313" key="3">
    <source>
        <dbReference type="Proteomes" id="UP000606193"/>
    </source>
</evidence>
<feature type="region of interest" description="Disordered" evidence="1">
    <location>
        <begin position="26"/>
        <end position="51"/>
    </location>
</feature>
<dbReference type="EMBL" id="JACRSX010000001">
    <property type="protein sequence ID" value="MBC8561068.1"/>
    <property type="molecule type" value="Genomic_DNA"/>
</dbReference>
<reference evidence="2 3" key="1">
    <citation type="submission" date="2020-08" db="EMBL/GenBank/DDBJ databases">
        <title>Genome public.</title>
        <authorList>
            <person name="Liu C."/>
            <person name="Sun Q."/>
        </authorList>
    </citation>
    <scope>NUCLEOTIDE SEQUENCE [LARGE SCALE GENOMIC DNA]</scope>
    <source>
        <strain evidence="2 3">NSJ-37</strain>
    </source>
</reference>
<accession>A0ABR7MZ66</accession>
<protein>
    <submittedName>
        <fullName evidence="2">Uncharacterized protein</fullName>
    </submittedName>
</protein>
<name>A0ABR7MZ66_9FIRM</name>
<proteinExistence type="predicted"/>
<dbReference type="Proteomes" id="UP000606193">
    <property type="component" value="Unassembled WGS sequence"/>
</dbReference>
<gene>
    <name evidence="2" type="ORF">H8704_00235</name>
</gene>